<protein>
    <submittedName>
        <fullName evidence="1">RNA-directed DNA polymerase; Ribonuclease H, putative</fullName>
    </submittedName>
</protein>
<name>A2Q4Z7_MEDTR</name>
<reference evidence="1" key="2">
    <citation type="submission" date="2007-03" db="EMBL/GenBank/DDBJ databases">
        <authorList>
            <consortium name="The International Medicago Genome Annotation Group"/>
        </authorList>
    </citation>
    <scope>NUCLEOTIDE SEQUENCE</scope>
</reference>
<sequence>MELKVYACLYRCPMLLPVSVAASYRLQSIPQLACITSLEKYLGFPMLHGRSKRSDFNLIIEKMQARLASWNNKLLNRTGRVTLATSVLSSIPTYYMQINWLPQNICDSIDHTTRNFVWKGTDNKGIHLVNWQKVTKPKHMGGLGIQSARDANTCLLGKLQIRFWPNTLHATYNSSSSPSWSSIIKAKDILRNGYVWRAGSGCSSFLFNNWSSHGLLGSLVPIIDIHLTVRDVFHFNGHYTQALYTILPQPIAEFINNNNFRFNEKIDDNFIWKHNIDGVYTGKSGYLWLLG</sequence>
<dbReference type="EMBL" id="AC157894">
    <property type="protein sequence ID" value="ABN08697.1"/>
    <property type="molecule type" value="Genomic_DNA"/>
</dbReference>
<dbReference type="GO" id="GO:0003964">
    <property type="term" value="F:RNA-directed DNA polymerase activity"/>
    <property type="evidence" value="ECO:0007669"/>
    <property type="project" value="UniProtKB-KW"/>
</dbReference>
<dbReference type="AlphaFoldDB" id="A2Q4Z7"/>
<evidence type="ECO:0000313" key="1">
    <source>
        <dbReference type="EMBL" id="ABN08697.1"/>
    </source>
</evidence>
<keyword evidence="1" id="KW-0695">RNA-directed DNA polymerase</keyword>
<accession>A2Q4Z7</accession>
<keyword evidence="1" id="KW-0808">Transferase</keyword>
<proteinExistence type="predicted"/>
<organism evidence="1">
    <name type="scientific">Medicago truncatula</name>
    <name type="common">Barrel medic</name>
    <name type="synonym">Medicago tribuloides</name>
    <dbReference type="NCBI Taxonomy" id="3880"/>
    <lineage>
        <taxon>Eukaryota</taxon>
        <taxon>Viridiplantae</taxon>
        <taxon>Streptophyta</taxon>
        <taxon>Embryophyta</taxon>
        <taxon>Tracheophyta</taxon>
        <taxon>Spermatophyta</taxon>
        <taxon>Magnoliopsida</taxon>
        <taxon>eudicotyledons</taxon>
        <taxon>Gunneridae</taxon>
        <taxon>Pentapetalae</taxon>
        <taxon>rosids</taxon>
        <taxon>fabids</taxon>
        <taxon>Fabales</taxon>
        <taxon>Fabaceae</taxon>
        <taxon>Papilionoideae</taxon>
        <taxon>50 kb inversion clade</taxon>
        <taxon>NPAAA clade</taxon>
        <taxon>Hologalegina</taxon>
        <taxon>IRL clade</taxon>
        <taxon>Trifolieae</taxon>
        <taxon>Medicago</taxon>
    </lineage>
</organism>
<dbReference type="PANTHER" id="PTHR33116">
    <property type="entry name" value="REVERSE TRANSCRIPTASE ZINC-BINDING DOMAIN-CONTAINING PROTEIN-RELATED-RELATED"/>
    <property type="match status" value="1"/>
</dbReference>
<reference evidence="1" key="1">
    <citation type="submission" date="2005-04" db="EMBL/GenBank/DDBJ databases">
        <authorList>
            <person name="Town C.D."/>
        </authorList>
    </citation>
    <scope>NUCLEOTIDE SEQUENCE</scope>
</reference>
<gene>
    <name evidence="1" type="ORF">MtrDRAFT_AC157894g42v2</name>
</gene>
<keyword evidence="1" id="KW-0548">Nucleotidyltransferase</keyword>
<dbReference type="PANTHER" id="PTHR33116:SF78">
    <property type="entry name" value="OS12G0587133 PROTEIN"/>
    <property type="match status" value="1"/>
</dbReference>